<evidence type="ECO:0000256" key="1">
    <source>
        <dbReference type="ARBA" id="ARBA00001946"/>
    </source>
</evidence>
<comment type="cofactor">
    <cofactor evidence="1">
        <name>Mg(2+)</name>
        <dbReference type="ChEBI" id="CHEBI:18420"/>
    </cofactor>
</comment>
<reference evidence="8 9" key="1">
    <citation type="submission" date="2019-10" db="EMBL/GenBank/DDBJ databases">
        <title>Nocardia macrotermitis sp. nov. and Nocardia aurantia sp. nov., isolated from the gut of fungus growing-termite Macrotermes natalensis.</title>
        <authorList>
            <person name="Benndorf R."/>
            <person name="Schwitalla J."/>
            <person name="Martin K."/>
            <person name="De Beer W."/>
            <person name="Kaster A.-K."/>
            <person name="Vollmers J."/>
            <person name="Poulsen M."/>
            <person name="Beemelmanns C."/>
        </authorList>
    </citation>
    <scope>NUCLEOTIDE SEQUENCE [LARGE SCALE GENOMIC DNA]</scope>
    <source>
        <strain evidence="8 9">RB20</strain>
    </source>
</reference>
<dbReference type="PANTHER" id="PTHR37311:SF1">
    <property type="entry name" value="2-PHOSPHOSULFOLACTATE PHOSPHATASE-RELATED"/>
    <property type="match status" value="1"/>
</dbReference>
<evidence type="ECO:0000313" key="8">
    <source>
        <dbReference type="EMBL" id="MQY22142.1"/>
    </source>
</evidence>
<dbReference type="PANTHER" id="PTHR37311">
    <property type="entry name" value="2-PHOSPHOSULFOLACTATE PHOSPHATASE-RELATED"/>
    <property type="match status" value="1"/>
</dbReference>
<dbReference type="AlphaFoldDB" id="A0A7K0D9Y4"/>
<comment type="caution">
    <text evidence="8">The sequence shown here is derived from an EMBL/GenBank/DDBJ whole genome shotgun (WGS) entry which is preliminary data.</text>
</comment>
<dbReference type="RefSeq" id="WP_406603875.1">
    <property type="nucleotide sequence ID" value="NZ_WEGK01000012.1"/>
</dbReference>
<dbReference type="InterPro" id="IPR036702">
    <property type="entry name" value="ComB-like_sf"/>
</dbReference>
<name>A0A7K0D9Y4_9NOCA</name>
<keyword evidence="9" id="KW-1185">Reference proteome</keyword>
<dbReference type="GO" id="GO:0050532">
    <property type="term" value="F:2-phosphosulfolactate phosphatase activity"/>
    <property type="evidence" value="ECO:0007669"/>
    <property type="project" value="UniProtKB-EC"/>
</dbReference>
<sequence>MDADWAGQRGWGVRMDWGPAGARALAAGSVVVVVVDVLSFTTSVSVAVENGTRVLPCAWHDERADRTAVRHRAERAVARSKATVRQPWSLSPAALRRAPAPARLVLPSPNGSAISAAVTDAPVAAACLRNVTAVAQWIRAQGWGTLDHPVSVIAAGESWPGQPILRPAIEDWLGAGALISALARHGAGPLSPEATTARASHDAVTDLPALIRDCASGRELTAIGFAEDVEIAVEIDSSTVVPVLHDGAFTDLAAIN</sequence>
<proteinExistence type="inferred from homology"/>
<accession>A0A7K0D9Y4</accession>
<comment type="catalytic activity">
    <reaction evidence="7">
        <text>(2R)-O-phospho-3-sulfolactate + H2O = (2R)-3-sulfolactate + phosphate</text>
        <dbReference type="Rhea" id="RHEA:23416"/>
        <dbReference type="ChEBI" id="CHEBI:15377"/>
        <dbReference type="ChEBI" id="CHEBI:15597"/>
        <dbReference type="ChEBI" id="CHEBI:43474"/>
        <dbReference type="ChEBI" id="CHEBI:58738"/>
        <dbReference type="EC" id="3.1.3.71"/>
    </reaction>
</comment>
<dbReference type="EMBL" id="WEGK01000012">
    <property type="protein sequence ID" value="MQY22142.1"/>
    <property type="molecule type" value="Genomic_DNA"/>
</dbReference>
<comment type="similarity">
    <text evidence="2">Belongs to the ComB family.</text>
</comment>
<evidence type="ECO:0000313" key="9">
    <source>
        <dbReference type="Proteomes" id="UP000438448"/>
    </source>
</evidence>
<evidence type="ECO:0000256" key="3">
    <source>
        <dbReference type="ARBA" id="ARBA00012953"/>
    </source>
</evidence>
<dbReference type="GO" id="GO:0050545">
    <property type="term" value="F:sulfopyruvate decarboxylase activity"/>
    <property type="evidence" value="ECO:0007669"/>
    <property type="project" value="TreeGrafter"/>
</dbReference>
<evidence type="ECO:0000256" key="6">
    <source>
        <dbReference type="ARBA" id="ARBA00022842"/>
    </source>
</evidence>
<dbReference type="Proteomes" id="UP000438448">
    <property type="component" value="Unassembled WGS sequence"/>
</dbReference>
<keyword evidence="5 8" id="KW-0378">Hydrolase</keyword>
<dbReference type="EC" id="3.1.3.71" evidence="3"/>
<gene>
    <name evidence="8" type="primary">comB</name>
    <name evidence="8" type="ORF">NRB20_52550</name>
</gene>
<dbReference type="Gene3D" id="3.90.1560.10">
    <property type="entry name" value="ComB-like"/>
    <property type="match status" value="1"/>
</dbReference>
<evidence type="ECO:0000256" key="7">
    <source>
        <dbReference type="ARBA" id="ARBA00033711"/>
    </source>
</evidence>
<protein>
    <recommendedName>
        <fullName evidence="4">Probable 2-phosphosulfolactate phosphatase</fullName>
        <ecNumber evidence="3">3.1.3.71</ecNumber>
    </recommendedName>
</protein>
<evidence type="ECO:0000256" key="5">
    <source>
        <dbReference type="ARBA" id="ARBA00022801"/>
    </source>
</evidence>
<dbReference type="GO" id="GO:0000287">
    <property type="term" value="F:magnesium ion binding"/>
    <property type="evidence" value="ECO:0007669"/>
    <property type="project" value="InterPro"/>
</dbReference>
<dbReference type="Pfam" id="PF04029">
    <property type="entry name" value="2-ph_phosp"/>
    <property type="match status" value="1"/>
</dbReference>
<evidence type="ECO:0000256" key="2">
    <source>
        <dbReference type="ARBA" id="ARBA00009997"/>
    </source>
</evidence>
<organism evidence="8 9">
    <name type="scientific">Nocardia macrotermitis</name>
    <dbReference type="NCBI Taxonomy" id="2585198"/>
    <lineage>
        <taxon>Bacteria</taxon>
        <taxon>Bacillati</taxon>
        <taxon>Actinomycetota</taxon>
        <taxon>Actinomycetes</taxon>
        <taxon>Mycobacteriales</taxon>
        <taxon>Nocardiaceae</taxon>
        <taxon>Nocardia</taxon>
    </lineage>
</organism>
<dbReference type="InterPro" id="IPR005238">
    <property type="entry name" value="ComB-like"/>
</dbReference>
<evidence type="ECO:0000256" key="4">
    <source>
        <dbReference type="ARBA" id="ARBA00021948"/>
    </source>
</evidence>
<dbReference type="SUPFAM" id="SSF142823">
    <property type="entry name" value="ComB-like"/>
    <property type="match status" value="1"/>
</dbReference>
<keyword evidence="6" id="KW-0460">Magnesium</keyword>